<dbReference type="InterPro" id="IPR003439">
    <property type="entry name" value="ABC_transporter-like_ATP-bd"/>
</dbReference>
<evidence type="ECO:0000313" key="6">
    <source>
        <dbReference type="EMBL" id="KAA8710062.1"/>
    </source>
</evidence>
<dbReference type="SUPFAM" id="SSF52540">
    <property type="entry name" value="P-loop containing nucleoside triphosphate hydrolases"/>
    <property type="match status" value="2"/>
</dbReference>
<comment type="caution">
    <text evidence="6">The sequence shown here is derived from an EMBL/GenBank/DDBJ whole genome shotgun (WGS) entry which is preliminary data.</text>
</comment>
<dbReference type="EMBL" id="VXKE01000010">
    <property type="protein sequence ID" value="KAA8710062.1"/>
    <property type="molecule type" value="Genomic_DNA"/>
</dbReference>
<dbReference type="PANTHER" id="PTHR43776:SF7">
    <property type="entry name" value="D,D-DIPEPTIDE TRANSPORT ATP-BINDING PROTEIN DDPF-RELATED"/>
    <property type="match status" value="1"/>
</dbReference>
<dbReference type="PROSITE" id="PS50893">
    <property type="entry name" value="ABC_TRANSPORTER_2"/>
    <property type="match status" value="2"/>
</dbReference>
<dbReference type="Proteomes" id="UP000323707">
    <property type="component" value="Unassembled WGS sequence"/>
</dbReference>
<sequence>MCAMAKSRLALANISVSFGAKPLLTDISISLECGQITALIGRSGSGKTLCALALQGLLPPNLTISGEVLLDDSPYKPSLRKKRAKSPAIISILQNPRTYFNPLYTIKSHIAESLRAWGKPYDLEQISSLLHRLGLDSSVLHRYAFEMSGGELQRAMILIALLADAQFLIADEPTSDLDAIATKELLEILRRAAKELGKGVLLITHDHRLMRIADVSYHIDSGKIAARDLGSFHTNFAYISIYDRQKSLESTPLITLHNITKSYQAAHQSICALDSISLTICAGERLGIVGRSGSGKSTLAKLIARLELESSGQITYPTHWHSNRRSLQARRHFYRHIQLLFQDPISALNPNQTLLDTLTQGLIALYGVVDKAKQRSRIMPILHALGLESLPLDSYPAMLSGGQAARINLASVLVLEPELLILDESTSCLDASTEAMILEHIATMQAHRDSRPSAKQNLSVLCITHNLSLARAFCDRIVLLDSGEIVEIVAANEPFKSTQGRLLESTFACTNQV</sequence>
<evidence type="ECO:0000256" key="4">
    <source>
        <dbReference type="ARBA" id="ARBA00022840"/>
    </source>
</evidence>
<dbReference type="GO" id="GO:0016887">
    <property type="term" value="F:ATP hydrolysis activity"/>
    <property type="evidence" value="ECO:0007669"/>
    <property type="project" value="InterPro"/>
</dbReference>
<dbReference type="GO" id="GO:0055085">
    <property type="term" value="P:transmembrane transport"/>
    <property type="evidence" value="ECO:0007669"/>
    <property type="project" value="UniProtKB-ARBA"/>
</dbReference>
<gene>
    <name evidence="6" type="ORF">F4V45_03575</name>
</gene>
<organism evidence="6 7">
    <name type="scientific">Helicobacter canis</name>
    <dbReference type="NCBI Taxonomy" id="29419"/>
    <lineage>
        <taxon>Bacteria</taxon>
        <taxon>Pseudomonadati</taxon>
        <taxon>Campylobacterota</taxon>
        <taxon>Epsilonproteobacteria</taxon>
        <taxon>Campylobacterales</taxon>
        <taxon>Helicobacteraceae</taxon>
        <taxon>Helicobacter</taxon>
    </lineage>
</organism>
<evidence type="ECO:0000313" key="7">
    <source>
        <dbReference type="Proteomes" id="UP000323707"/>
    </source>
</evidence>
<accession>A0A5M9QQS5</accession>
<comment type="similarity">
    <text evidence="1">Belongs to the ABC transporter superfamily.</text>
</comment>
<keyword evidence="2" id="KW-0813">Transport</keyword>
<dbReference type="GO" id="GO:0005524">
    <property type="term" value="F:ATP binding"/>
    <property type="evidence" value="ECO:0007669"/>
    <property type="project" value="UniProtKB-KW"/>
</dbReference>
<dbReference type="InterPro" id="IPR027417">
    <property type="entry name" value="P-loop_NTPase"/>
</dbReference>
<feature type="domain" description="ABC transporter" evidence="5">
    <location>
        <begin position="9"/>
        <end position="254"/>
    </location>
</feature>
<reference evidence="6 7" key="1">
    <citation type="submission" date="2019-09" db="EMBL/GenBank/DDBJ databases">
        <title>Draft genome sequence of various Type strains from the CCUG.</title>
        <authorList>
            <person name="Pineiro-Iglesias B."/>
            <person name="Tunovic T."/>
            <person name="Unosson C."/>
            <person name="Inganas E."/>
            <person name="Ohlen M."/>
            <person name="Cardew S."/>
            <person name="Jensie-Markopoulos S."/>
            <person name="Salva-Serra F."/>
            <person name="Jaen-Luchoro D."/>
            <person name="Karlsson R."/>
            <person name="Svensson-Stadler L."/>
            <person name="Chun J."/>
            <person name="Moore E."/>
        </authorList>
    </citation>
    <scope>NUCLEOTIDE SEQUENCE [LARGE SCALE GENOMIC DNA]</scope>
    <source>
        <strain evidence="6 7">CCUG 32756T</strain>
    </source>
</reference>
<evidence type="ECO:0000256" key="1">
    <source>
        <dbReference type="ARBA" id="ARBA00005417"/>
    </source>
</evidence>
<dbReference type="PANTHER" id="PTHR43776">
    <property type="entry name" value="TRANSPORT ATP-BINDING PROTEIN"/>
    <property type="match status" value="1"/>
</dbReference>
<dbReference type="Gene3D" id="3.40.50.300">
    <property type="entry name" value="P-loop containing nucleotide triphosphate hydrolases"/>
    <property type="match status" value="2"/>
</dbReference>
<dbReference type="InterPro" id="IPR003593">
    <property type="entry name" value="AAA+_ATPase"/>
</dbReference>
<evidence type="ECO:0000259" key="5">
    <source>
        <dbReference type="PROSITE" id="PS50893"/>
    </source>
</evidence>
<feature type="domain" description="ABC transporter" evidence="5">
    <location>
        <begin position="254"/>
        <end position="507"/>
    </location>
</feature>
<dbReference type="SMART" id="SM00382">
    <property type="entry name" value="AAA"/>
    <property type="match status" value="2"/>
</dbReference>
<dbReference type="CDD" id="cd03257">
    <property type="entry name" value="ABC_NikE_OppD_transporters"/>
    <property type="match status" value="1"/>
</dbReference>
<proteinExistence type="inferred from homology"/>
<dbReference type="PROSITE" id="PS00211">
    <property type="entry name" value="ABC_TRANSPORTER_1"/>
    <property type="match status" value="2"/>
</dbReference>
<keyword evidence="4 6" id="KW-0067">ATP-binding</keyword>
<name>A0A5M9QQS5_9HELI</name>
<dbReference type="InterPro" id="IPR050319">
    <property type="entry name" value="ABC_transp_ATP-bind"/>
</dbReference>
<keyword evidence="3" id="KW-0547">Nucleotide-binding</keyword>
<protein>
    <submittedName>
        <fullName evidence="6">ABC transporter ATP-binding protein</fullName>
    </submittedName>
</protein>
<dbReference type="InterPro" id="IPR017871">
    <property type="entry name" value="ABC_transporter-like_CS"/>
</dbReference>
<dbReference type="AlphaFoldDB" id="A0A5M9QQS5"/>
<evidence type="ECO:0000256" key="2">
    <source>
        <dbReference type="ARBA" id="ARBA00022448"/>
    </source>
</evidence>
<evidence type="ECO:0000256" key="3">
    <source>
        <dbReference type="ARBA" id="ARBA00022741"/>
    </source>
</evidence>
<dbReference type="Pfam" id="PF00005">
    <property type="entry name" value="ABC_tran"/>
    <property type="match status" value="2"/>
</dbReference>